<evidence type="ECO:0000256" key="6">
    <source>
        <dbReference type="ARBA" id="ARBA00023326"/>
    </source>
</evidence>
<evidence type="ECO:0000256" key="4">
    <source>
        <dbReference type="ARBA" id="ARBA00023277"/>
    </source>
</evidence>
<feature type="region of interest" description="Disordered" evidence="8">
    <location>
        <begin position="429"/>
        <end position="453"/>
    </location>
</feature>
<dbReference type="InterPro" id="IPR001547">
    <property type="entry name" value="Glyco_hydro_5"/>
</dbReference>
<evidence type="ECO:0000313" key="11">
    <source>
        <dbReference type="Proteomes" id="UP001576776"/>
    </source>
</evidence>
<keyword evidence="6" id="KW-0624">Polysaccharide degradation</keyword>
<feature type="domain" description="Glycoside hydrolase family 5" evidence="9">
    <location>
        <begin position="63"/>
        <end position="397"/>
    </location>
</feature>
<organism evidence="10 11">
    <name type="scientific">Floridaenema fluviatile BLCC-F154</name>
    <dbReference type="NCBI Taxonomy" id="3153640"/>
    <lineage>
        <taxon>Bacteria</taxon>
        <taxon>Bacillati</taxon>
        <taxon>Cyanobacteriota</taxon>
        <taxon>Cyanophyceae</taxon>
        <taxon>Oscillatoriophycideae</taxon>
        <taxon>Aerosakkonematales</taxon>
        <taxon>Aerosakkonemataceae</taxon>
        <taxon>Floridanema</taxon>
        <taxon>Floridanema fluviatile</taxon>
    </lineage>
</organism>
<proteinExistence type="inferred from homology"/>
<keyword evidence="5 7" id="KW-0326">Glycosidase</keyword>
<evidence type="ECO:0000256" key="7">
    <source>
        <dbReference type="RuleBase" id="RU361153"/>
    </source>
</evidence>
<protein>
    <submittedName>
        <fullName evidence="10">Glycoside hydrolase family 5 protein</fullName>
        <ecNumber evidence="10">3.2.1.-</ecNumber>
    </submittedName>
</protein>
<evidence type="ECO:0000256" key="8">
    <source>
        <dbReference type="SAM" id="MobiDB-lite"/>
    </source>
</evidence>
<feature type="compositionally biased region" description="Low complexity" evidence="8">
    <location>
        <begin position="429"/>
        <end position="444"/>
    </location>
</feature>
<dbReference type="EMBL" id="JBHFNS010000019">
    <property type="protein sequence ID" value="MFB2934655.1"/>
    <property type="molecule type" value="Genomic_DNA"/>
</dbReference>
<gene>
    <name evidence="10" type="ORF">ACE1B6_05200</name>
</gene>
<dbReference type="InterPro" id="IPR050386">
    <property type="entry name" value="Glycosyl_hydrolase_5"/>
</dbReference>
<dbReference type="RefSeq" id="WP_413256181.1">
    <property type="nucleotide sequence ID" value="NZ_JBHFNS010000019.1"/>
</dbReference>
<keyword evidence="2 7" id="KW-0378">Hydrolase</keyword>
<dbReference type="PANTHER" id="PTHR31297:SF41">
    <property type="entry name" value="ENDOGLUCANASE, PUTATIVE (AFU_ORTHOLOGUE AFUA_5G01830)-RELATED"/>
    <property type="match status" value="1"/>
</dbReference>
<keyword evidence="4" id="KW-0119">Carbohydrate metabolism</keyword>
<sequence>MKWYYVFPLTLFCYLLNGVPNIQAGTLGESLIAQESENENLLVNSRFPELKRGINLSEWFTNTNKFNPNHFTQEDLRSIKSLGFEHVRLPIAPEFLFDESNPAVLKTDYLSDLDRALDLIQANDLSVIIDLHPKNDFKEKLATDDTFVDSVTQFWGSLAKHLSSRNPEQVFLEVINEPSFNYFLQNDPTIDPVERWNVVQRKLVDAINKEAPNHTIILKGHDWGETINSLLELTPIKEETSTVDTTLEENSTPVEPGEETVAEINKPSEKYVYNFHFYDPMIFTHQGITWLDEELAFIKNLPYPFNEEVCAAAVGEIVDETAKIWAQDYCNQQWDAARLERRIAQAANWAQEHNVLLTANEFGVYRNFVRPEDRVAWLGDVRSLFEKYNIGWSMWDYFSPFGLVRENEFGDRILNENIATALGLTLPTIPSESESSTSPTVTPEAEIENSVTPEDQLSSLVISNKELESLLTPQEIPQPKRVPEPSAIAGFAVLTYMGKKLKRRA</sequence>
<dbReference type="GO" id="GO:0016798">
    <property type="term" value="F:hydrolase activity, acting on glycosyl bonds"/>
    <property type="evidence" value="ECO:0007669"/>
    <property type="project" value="UniProtKB-KW"/>
</dbReference>
<comment type="caution">
    <text evidence="10">The sequence shown here is derived from an EMBL/GenBank/DDBJ whole genome shotgun (WGS) entry which is preliminary data.</text>
</comment>
<keyword evidence="3" id="KW-0136">Cellulose degradation</keyword>
<evidence type="ECO:0000313" key="10">
    <source>
        <dbReference type="EMBL" id="MFB2934655.1"/>
    </source>
</evidence>
<dbReference type="Pfam" id="PF00150">
    <property type="entry name" value="Cellulase"/>
    <property type="match status" value="1"/>
</dbReference>
<evidence type="ECO:0000256" key="1">
    <source>
        <dbReference type="ARBA" id="ARBA00005641"/>
    </source>
</evidence>
<dbReference type="PANTHER" id="PTHR31297">
    <property type="entry name" value="GLUCAN ENDO-1,6-BETA-GLUCOSIDASE B"/>
    <property type="match status" value="1"/>
</dbReference>
<accession>A0ABV4Y773</accession>
<evidence type="ECO:0000256" key="2">
    <source>
        <dbReference type="ARBA" id="ARBA00022801"/>
    </source>
</evidence>
<dbReference type="Gene3D" id="3.20.20.80">
    <property type="entry name" value="Glycosidases"/>
    <property type="match status" value="1"/>
</dbReference>
<evidence type="ECO:0000256" key="5">
    <source>
        <dbReference type="ARBA" id="ARBA00023295"/>
    </source>
</evidence>
<evidence type="ECO:0000259" key="9">
    <source>
        <dbReference type="Pfam" id="PF00150"/>
    </source>
</evidence>
<name>A0ABV4Y773_9CYAN</name>
<keyword evidence="11" id="KW-1185">Reference proteome</keyword>
<comment type="similarity">
    <text evidence="1 7">Belongs to the glycosyl hydrolase 5 (cellulase A) family.</text>
</comment>
<evidence type="ECO:0000256" key="3">
    <source>
        <dbReference type="ARBA" id="ARBA00023001"/>
    </source>
</evidence>
<reference evidence="10 11" key="1">
    <citation type="submission" date="2024-09" db="EMBL/GenBank/DDBJ databases">
        <title>Floridaenema gen nov. (Aerosakkonemataceae, Aerosakkonematales ord. nov., Cyanobacteria) from benthic tropical and subtropical fresh waters, with the description of four new species.</title>
        <authorList>
            <person name="Moretto J.A."/>
            <person name="Berthold D.E."/>
            <person name="Lefler F.W."/>
            <person name="Huang I.-S."/>
            <person name="Laughinghouse H. IV."/>
        </authorList>
    </citation>
    <scope>NUCLEOTIDE SEQUENCE [LARGE SCALE GENOMIC DNA]</scope>
    <source>
        <strain evidence="10 11">BLCC-F154</strain>
    </source>
</reference>
<dbReference type="SUPFAM" id="SSF51445">
    <property type="entry name" value="(Trans)glycosidases"/>
    <property type="match status" value="1"/>
</dbReference>
<dbReference type="Proteomes" id="UP001576776">
    <property type="component" value="Unassembled WGS sequence"/>
</dbReference>
<dbReference type="InterPro" id="IPR017853">
    <property type="entry name" value="GH"/>
</dbReference>
<dbReference type="EC" id="3.2.1.-" evidence="10"/>